<dbReference type="Gene3D" id="1.10.510.10">
    <property type="entry name" value="Transferase(Phosphotransferase) domain 1"/>
    <property type="match status" value="1"/>
</dbReference>
<accession>A0AA38G7X7</accession>
<dbReference type="SMART" id="SM00220">
    <property type="entry name" value="S_TKc"/>
    <property type="match status" value="1"/>
</dbReference>
<dbReference type="SUPFAM" id="SSF56112">
    <property type="entry name" value="Protein kinase-like (PK-like)"/>
    <property type="match status" value="1"/>
</dbReference>
<gene>
    <name evidence="8" type="ORF">KI387_025270</name>
</gene>
<evidence type="ECO:0000313" key="8">
    <source>
        <dbReference type="EMBL" id="KAH9316643.1"/>
    </source>
</evidence>
<dbReference type="InterPro" id="IPR000719">
    <property type="entry name" value="Prot_kinase_dom"/>
</dbReference>
<dbReference type="EMBL" id="JAHRHJ020000005">
    <property type="protein sequence ID" value="KAH9316643.1"/>
    <property type="molecule type" value="Genomic_DNA"/>
</dbReference>
<keyword evidence="9" id="KW-1185">Reference proteome</keyword>
<dbReference type="Pfam" id="PF00069">
    <property type="entry name" value="Pkinase"/>
    <property type="match status" value="1"/>
</dbReference>
<reference evidence="8 9" key="1">
    <citation type="journal article" date="2021" name="Nat. Plants">
        <title>The Taxus genome provides insights into paclitaxel biosynthesis.</title>
        <authorList>
            <person name="Xiong X."/>
            <person name="Gou J."/>
            <person name="Liao Q."/>
            <person name="Li Y."/>
            <person name="Zhou Q."/>
            <person name="Bi G."/>
            <person name="Li C."/>
            <person name="Du R."/>
            <person name="Wang X."/>
            <person name="Sun T."/>
            <person name="Guo L."/>
            <person name="Liang H."/>
            <person name="Lu P."/>
            <person name="Wu Y."/>
            <person name="Zhang Z."/>
            <person name="Ro D.K."/>
            <person name="Shang Y."/>
            <person name="Huang S."/>
            <person name="Yan J."/>
        </authorList>
    </citation>
    <scope>NUCLEOTIDE SEQUENCE [LARGE SCALE GENOMIC DNA]</scope>
    <source>
        <strain evidence="8">Ta-2019</strain>
    </source>
</reference>
<dbReference type="PROSITE" id="PS00108">
    <property type="entry name" value="PROTEIN_KINASE_ST"/>
    <property type="match status" value="1"/>
</dbReference>
<feature type="binding site" evidence="5">
    <location>
        <position position="120"/>
    </location>
    <ligand>
        <name>ATP</name>
        <dbReference type="ChEBI" id="CHEBI:30616"/>
    </ligand>
</feature>
<evidence type="ECO:0000256" key="4">
    <source>
        <dbReference type="ARBA" id="ARBA00022840"/>
    </source>
</evidence>
<evidence type="ECO:0000259" key="7">
    <source>
        <dbReference type="PROSITE" id="PS50011"/>
    </source>
</evidence>
<dbReference type="PROSITE" id="PS50011">
    <property type="entry name" value="PROTEIN_KINASE_DOM"/>
    <property type="match status" value="1"/>
</dbReference>
<evidence type="ECO:0000313" key="9">
    <source>
        <dbReference type="Proteomes" id="UP000824469"/>
    </source>
</evidence>
<feature type="non-terminal residue" evidence="8">
    <location>
        <position position="295"/>
    </location>
</feature>
<dbReference type="PANTHER" id="PTHR47987">
    <property type="entry name" value="OS08G0249100 PROTEIN"/>
    <property type="match status" value="1"/>
</dbReference>
<evidence type="ECO:0000256" key="2">
    <source>
        <dbReference type="ARBA" id="ARBA00022741"/>
    </source>
</evidence>
<dbReference type="Gene3D" id="3.30.200.20">
    <property type="entry name" value="Phosphorylase Kinase, domain 1"/>
    <property type="match status" value="1"/>
</dbReference>
<keyword evidence="6" id="KW-0723">Serine/threonine-protein kinase</keyword>
<dbReference type="InterPro" id="IPR011009">
    <property type="entry name" value="Kinase-like_dom_sf"/>
</dbReference>
<evidence type="ECO:0000256" key="1">
    <source>
        <dbReference type="ARBA" id="ARBA00022679"/>
    </source>
</evidence>
<dbReference type="GO" id="GO:0004674">
    <property type="term" value="F:protein serine/threonine kinase activity"/>
    <property type="evidence" value="ECO:0007669"/>
    <property type="project" value="UniProtKB-KW"/>
</dbReference>
<dbReference type="InterPro" id="IPR046958">
    <property type="entry name" value="RBK1/2/STUNTED"/>
</dbReference>
<dbReference type="Proteomes" id="UP000824469">
    <property type="component" value="Unassembled WGS sequence"/>
</dbReference>
<feature type="domain" description="Protein kinase" evidence="7">
    <location>
        <begin position="92"/>
        <end position="295"/>
    </location>
</feature>
<keyword evidence="1" id="KW-0808">Transferase</keyword>
<evidence type="ECO:0000256" key="6">
    <source>
        <dbReference type="RuleBase" id="RU000304"/>
    </source>
</evidence>
<dbReference type="OMA" id="NIMILME"/>
<comment type="caution">
    <text evidence="8">The sequence shown here is derived from an EMBL/GenBank/DDBJ whole genome shotgun (WGS) entry which is preliminary data.</text>
</comment>
<comment type="similarity">
    <text evidence="6">Belongs to the protein kinase superfamily.</text>
</comment>
<dbReference type="InterPro" id="IPR017441">
    <property type="entry name" value="Protein_kinase_ATP_BS"/>
</dbReference>
<keyword evidence="4 5" id="KW-0067">ATP-binding</keyword>
<dbReference type="GO" id="GO:0005524">
    <property type="term" value="F:ATP binding"/>
    <property type="evidence" value="ECO:0007669"/>
    <property type="project" value="UniProtKB-UniRule"/>
</dbReference>
<organism evidence="8 9">
    <name type="scientific">Taxus chinensis</name>
    <name type="common">Chinese yew</name>
    <name type="synonym">Taxus wallichiana var. chinensis</name>
    <dbReference type="NCBI Taxonomy" id="29808"/>
    <lineage>
        <taxon>Eukaryota</taxon>
        <taxon>Viridiplantae</taxon>
        <taxon>Streptophyta</taxon>
        <taxon>Embryophyta</taxon>
        <taxon>Tracheophyta</taxon>
        <taxon>Spermatophyta</taxon>
        <taxon>Pinopsida</taxon>
        <taxon>Pinidae</taxon>
        <taxon>Conifers II</taxon>
        <taxon>Cupressales</taxon>
        <taxon>Taxaceae</taxon>
        <taxon>Taxus</taxon>
    </lineage>
</organism>
<dbReference type="PROSITE" id="PS00107">
    <property type="entry name" value="PROTEIN_KINASE_ATP"/>
    <property type="match status" value="1"/>
</dbReference>
<name>A0AA38G7X7_TAXCH</name>
<dbReference type="AlphaFoldDB" id="A0AA38G7X7"/>
<proteinExistence type="inferred from homology"/>
<protein>
    <recommendedName>
        <fullName evidence="7">Protein kinase domain-containing protein</fullName>
    </recommendedName>
</protein>
<keyword evidence="3" id="KW-0418">Kinase</keyword>
<dbReference type="PANTHER" id="PTHR47987:SF37">
    <property type="entry name" value="PROTEIN KINASE DOMAIN-CONTAINING PROTEIN"/>
    <property type="match status" value="1"/>
</dbReference>
<evidence type="ECO:0000256" key="3">
    <source>
        <dbReference type="ARBA" id="ARBA00022777"/>
    </source>
</evidence>
<evidence type="ECO:0000256" key="5">
    <source>
        <dbReference type="PROSITE-ProRule" id="PRU10141"/>
    </source>
</evidence>
<keyword evidence="2 5" id="KW-0547">Nucleotide-binding</keyword>
<sequence>MKATKKKKRSWRLVWMGFLSGRERAVRKLEGCIVGDKEKAKDLCSVNSSIRFGLSTSQLDWEVCNAGTNVLPPLEGLIIFKYDEILAATSNFSQDRVLGRGAHSCVYRGRLRFGRLIAVKCLDMSNKEACKVFCRELQIASGLINRHVVPLLGFCIDSRGLFLAYKFVSGGDLQYRLYDKKEKGSLSWSARLRVAIGIAKAVHYLHHGTQKCVVHRDIKPSNVLLSSRNTAKLCDFGLATQTLGPSVPYLCKTVSGTFGYLAPEYFECGKVSEKTDIYAFGVVLLELLTGQKITS</sequence>
<dbReference type="InterPro" id="IPR008271">
    <property type="entry name" value="Ser/Thr_kinase_AS"/>
</dbReference>